<feature type="compositionally biased region" description="Low complexity" evidence="1">
    <location>
        <begin position="139"/>
        <end position="164"/>
    </location>
</feature>
<feature type="compositionally biased region" description="Low complexity" evidence="1">
    <location>
        <begin position="65"/>
        <end position="74"/>
    </location>
</feature>
<proteinExistence type="predicted"/>
<name>A0ABQ4TUJ1_9HYPH</name>
<organism evidence="2 3">
    <name type="scientific">Methylobacterium trifolii</name>
    <dbReference type="NCBI Taxonomy" id="1003092"/>
    <lineage>
        <taxon>Bacteria</taxon>
        <taxon>Pseudomonadati</taxon>
        <taxon>Pseudomonadota</taxon>
        <taxon>Alphaproteobacteria</taxon>
        <taxon>Hyphomicrobiales</taxon>
        <taxon>Methylobacteriaceae</taxon>
        <taxon>Methylobacterium</taxon>
    </lineage>
</organism>
<feature type="compositionally biased region" description="Basic and acidic residues" evidence="1">
    <location>
        <begin position="205"/>
        <end position="218"/>
    </location>
</feature>
<gene>
    <name evidence="2" type="ORF">MPOCJGCO_1050</name>
</gene>
<evidence type="ECO:0000313" key="2">
    <source>
        <dbReference type="EMBL" id="GJE58964.1"/>
    </source>
</evidence>
<evidence type="ECO:0000313" key="3">
    <source>
        <dbReference type="Proteomes" id="UP001055057"/>
    </source>
</evidence>
<dbReference type="Proteomes" id="UP001055057">
    <property type="component" value="Unassembled WGS sequence"/>
</dbReference>
<feature type="region of interest" description="Disordered" evidence="1">
    <location>
        <begin position="1"/>
        <end position="101"/>
    </location>
</feature>
<dbReference type="EMBL" id="BPRB01000058">
    <property type="protein sequence ID" value="GJE58964.1"/>
    <property type="molecule type" value="Genomic_DNA"/>
</dbReference>
<protein>
    <submittedName>
        <fullName evidence="2">Uncharacterized protein</fullName>
    </submittedName>
</protein>
<sequence>MRSASSDVGPSASDPARKRIRRRHGREQGTRDAAGTLVGSARGYRSPRRPVAGRSRRRTGRPSSRRGVSGPIRSCGPVSSVLSGRTPRGNPDATVGSLPTSSALVVARIRRLLRMGPEPGRGTGHLLPRAGRSCRPSHATARADPASDAPPGAMAAEATDAGTAPLPRPRRSTCGRTPCRTAADRSVAAGQRMAGIKHKTGTLSSRDDVQTRSPRATDRPVGLPYPA</sequence>
<feature type="region of interest" description="Disordered" evidence="1">
    <location>
        <begin position="115"/>
        <end position="227"/>
    </location>
</feature>
<feature type="compositionally biased region" description="Basic residues" evidence="1">
    <location>
        <begin position="54"/>
        <end position="64"/>
    </location>
</feature>
<keyword evidence="3" id="KW-1185">Reference proteome</keyword>
<reference evidence="2" key="1">
    <citation type="journal article" date="2021" name="Front. Microbiol.">
        <title>Comprehensive Comparative Genomics and Phenotyping of Methylobacterium Species.</title>
        <authorList>
            <person name="Alessa O."/>
            <person name="Ogura Y."/>
            <person name="Fujitani Y."/>
            <person name="Takami H."/>
            <person name="Hayashi T."/>
            <person name="Sahin N."/>
            <person name="Tani A."/>
        </authorList>
    </citation>
    <scope>NUCLEOTIDE SEQUENCE</scope>
    <source>
        <strain evidence="2">DSM 23632</strain>
    </source>
</reference>
<comment type="caution">
    <text evidence="2">The sequence shown here is derived from an EMBL/GenBank/DDBJ whole genome shotgun (WGS) entry which is preliminary data.</text>
</comment>
<evidence type="ECO:0000256" key="1">
    <source>
        <dbReference type="SAM" id="MobiDB-lite"/>
    </source>
</evidence>
<accession>A0ABQ4TUJ1</accession>
<reference evidence="2" key="2">
    <citation type="submission" date="2021-08" db="EMBL/GenBank/DDBJ databases">
        <authorList>
            <person name="Tani A."/>
            <person name="Ola A."/>
            <person name="Ogura Y."/>
            <person name="Katsura K."/>
            <person name="Hayashi T."/>
        </authorList>
    </citation>
    <scope>NUCLEOTIDE SEQUENCE</scope>
    <source>
        <strain evidence="2">DSM 23632</strain>
    </source>
</reference>